<evidence type="ECO:0000313" key="6">
    <source>
        <dbReference type="Proteomes" id="UP000320390"/>
    </source>
</evidence>
<feature type="coiled-coil region" evidence="2">
    <location>
        <begin position="117"/>
        <end position="153"/>
    </location>
</feature>
<dbReference type="Gene3D" id="2.40.420.20">
    <property type="match status" value="1"/>
</dbReference>
<keyword evidence="6" id="KW-1185">Reference proteome</keyword>
<name>A0A518EKV7_9BACT</name>
<dbReference type="EMBL" id="CP036434">
    <property type="protein sequence ID" value="QDV04719.1"/>
    <property type="molecule type" value="Genomic_DNA"/>
</dbReference>
<dbReference type="GO" id="GO:0015562">
    <property type="term" value="F:efflux transmembrane transporter activity"/>
    <property type="evidence" value="ECO:0007669"/>
    <property type="project" value="TreeGrafter"/>
</dbReference>
<reference evidence="5 6" key="1">
    <citation type="submission" date="2019-02" db="EMBL/GenBank/DDBJ databases">
        <title>Deep-cultivation of Planctomycetes and their phenomic and genomic characterization uncovers novel biology.</title>
        <authorList>
            <person name="Wiegand S."/>
            <person name="Jogler M."/>
            <person name="Boedeker C."/>
            <person name="Pinto D."/>
            <person name="Vollmers J."/>
            <person name="Rivas-Marin E."/>
            <person name="Kohn T."/>
            <person name="Peeters S.H."/>
            <person name="Heuer A."/>
            <person name="Rast P."/>
            <person name="Oberbeckmann S."/>
            <person name="Bunk B."/>
            <person name="Jeske O."/>
            <person name="Meyerdierks A."/>
            <person name="Storesund J.E."/>
            <person name="Kallscheuer N."/>
            <person name="Luecker S."/>
            <person name="Lage O.M."/>
            <person name="Pohl T."/>
            <person name="Merkel B.J."/>
            <person name="Hornburger P."/>
            <person name="Mueller R.-W."/>
            <person name="Bruemmer F."/>
            <person name="Labrenz M."/>
            <person name="Spormann A.M."/>
            <person name="Op den Camp H."/>
            <person name="Overmann J."/>
            <person name="Amann R."/>
            <person name="Jetten M.S.M."/>
            <person name="Mascher T."/>
            <person name="Medema M.H."/>
            <person name="Devos D.P."/>
            <person name="Kaster A.-K."/>
            <person name="Ovreas L."/>
            <person name="Rohde M."/>
            <person name="Galperin M.Y."/>
            <person name="Jogler C."/>
        </authorList>
    </citation>
    <scope>NUCLEOTIDE SEQUENCE [LARGE SCALE GENOMIC DNA]</scope>
    <source>
        <strain evidence="5 6">Poly30</strain>
    </source>
</reference>
<evidence type="ECO:0000256" key="1">
    <source>
        <dbReference type="ARBA" id="ARBA00009477"/>
    </source>
</evidence>
<dbReference type="Gene3D" id="2.40.30.170">
    <property type="match status" value="1"/>
</dbReference>
<sequence length="436" mass="46666">MKTNTLKTLGVTAVLIIGLGGLTWWRLDTSVSKIVEQEPPLPLTIRTHEVTTGDIQSWLLAEGTARSVRREYLTFEYAGRVAYVLKGADGLELREGTRVEAGTVLARQDQRSAQADLESAHAEIAEAVTQVTVAESEQERVKSEQELAATTLERFTTLVAQNSASKQELDEAQNGANIAAATVSQAASRLASAKAKVTSARSRVKQAELALEKTELIAPMDGVVAYVNTKEGYYFTPSMVRTEEETAALQSVPLVLIDPTAFEVTVNVPSFSRGRLNPGQAAVVAVSSAAVSQLGSGVPPTEGDSFVRGEVFSVNPAVSPGGRAVQVKIRVTENATLLEDGLFVSVWVAADSRENVIRVPVDAILHEDNSAFAFVVEEGVARRVPVTLGLQEFSMQEVLGGLTEGQTVVTDGRFKMSDGVSVRVIDAVAERSEVIQ</sequence>
<keyword evidence="3" id="KW-1133">Transmembrane helix</keyword>
<dbReference type="InterPro" id="IPR006143">
    <property type="entry name" value="RND_pump_MFP"/>
</dbReference>
<dbReference type="GO" id="GO:1990281">
    <property type="term" value="C:efflux pump complex"/>
    <property type="evidence" value="ECO:0007669"/>
    <property type="project" value="TreeGrafter"/>
</dbReference>
<evidence type="ECO:0000256" key="3">
    <source>
        <dbReference type="SAM" id="Phobius"/>
    </source>
</evidence>
<dbReference type="NCBIfam" id="TIGR01730">
    <property type="entry name" value="RND_mfp"/>
    <property type="match status" value="1"/>
</dbReference>
<dbReference type="PANTHER" id="PTHR30469">
    <property type="entry name" value="MULTIDRUG RESISTANCE PROTEIN MDTA"/>
    <property type="match status" value="1"/>
</dbReference>
<dbReference type="Pfam" id="PF25989">
    <property type="entry name" value="YknX_C"/>
    <property type="match status" value="1"/>
</dbReference>
<keyword evidence="2" id="KW-0175">Coiled coil</keyword>
<organism evidence="5 6">
    <name type="scientific">Saltatorellus ferox</name>
    <dbReference type="NCBI Taxonomy" id="2528018"/>
    <lineage>
        <taxon>Bacteria</taxon>
        <taxon>Pseudomonadati</taxon>
        <taxon>Planctomycetota</taxon>
        <taxon>Planctomycetia</taxon>
        <taxon>Planctomycetia incertae sedis</taxon>
        <taxon>Saltatorellus</taxon>
    </lineage>
</organism>
<keyword evidence="3" id="KW-0812">Transmembrane</keyword>
<feature type="domain" description="YknX-like C-terminal permuted SH3-like" evidence="4">
    <location>
        <begin position="356"/>
        <end position="424"/>
    </location>
</feature>
<evidence type="ECO:0000313" key="5">
    <source>
        <dbReference type="EMBL" id="QDV04719.1"/>
    </source>
</evidence>
<gene>
    <name evidence="5" type="primary">macA_1</name>
    <name evidence="5" type="ORF">Poly30_02120</name>
</gene>
<accession>A0A518EKV7</accession>
<dbReference type="Proteomes" id="UP000320390">
    <property type="component" value="Chromosome"/>
</dbReference>
<dbReference type="Gene3D" id="1.10.287.470">
    <property type="entry name" value="Helix hairpin bin"/>
    <property type="match status" value="1"/>
</dbReference>
<dbReference type="PANTHER" id="PTHR30469:SF15">
    <property type="entry name" value="HLYD FAMILY OF SECRETION PROTEINS"/>
    <property type="match status" value="1"/>
</dbReference>
<protein>
    <submittedName>
        <fullName evidence="5">Macrolide export protein MacA</fullName>
    </submittedName>
</protein>
<proteinExistence type="inferred from homology"/>
<keyword evidence="3" id="KW-0472">Membrane</keyword>
<dbReference type="Gene3D" id="2.40.50.100">
    <property type="match status" value="1"/>
</dbReference>
<dbReference type="AlphaFoldDB" id="A0A518EKV7"/>
<evidence type="ECO:0000256" key="2">
    <source>
        <dbReference type="SAM" id="Coils"/>
    </source>
</evidence>
<evidence type="ECO:0000259" key="4">
    <source>
        <dbReference type="Pfam" id="PF25989"/>
    </source>
</evidence>
<dbReference type="SUPFAM" id="SSF111369">
    <property type="entry name" value="HlyD-like secretion proteins"/>
    <property type="match status" value="1"/>
</dbReference>
<feature type="transmembrane region" description="Helical" evidence="3">
    <location>
        <begin position="9"/>
        <end position="27"/>
    </location>
</feature>
<dbReference type="InterPro" id="IPR058637">
    <property type="entry name" value="YknX-like_C"/>
</dbReference>
<dbReference type="RefSeq" id="WP_145194167.1">
    <property type="nucleotide sequence ID" value="NZ_CP036434.1"/>
</dbReference>
<comment type="similarity">
    <text evidence="1">Belongs to the membrane fusion protein (MFP) (TC 8.A.1) family.</text>
</comment>
<dbReference type="OrthoDB" id="1859821at2"/>